<feature type="region of interest" description="Disordered" evidence="3">
    <location>
        <begin position="1"/>
        <end position="52"/>
    </location>
</feature>
<dbReference type="SMART" id="SM00093">
    <property type="entry name" value="SERPIN"/>
    <property type="match status" value="1"/>
</dbReference>
<dbReference type="Bgee" id="ENSMODG00000017654">
    <property type="expression patterns" value="Expressed in liver and 12 other cell types or tissues"/>
</dbReference>
<dbReference type="HOGENOM" id="CLU_023330_8_0_1"/>
<dbReference type="Proteomes" id="UP000002280">
    <property type="component" value="Chromosome 3"/>
</dbReference>
<dbReference type="AlphaFoldDB" id="F6YK01"/>
<feature type="compositionally biased region" description="Basic and acidic residues" evidence="3">
    <location>
        <begin position="22"/>
        <end position="35"/>
    </location>
</feature>
<evidence type="ECO:0000259" key="4">
    <source>
        <dbReference type="SMART" id="SM00093"/>
    </source>
</evidence>
<evidence type="ECO:0000313" key="6">
    <source>
        <dbReference type="Proteomes" id="UP000002280"/>
    </source>
</evidence>
<dbReference type="PRINTS" id="PR00780">
    <property type="entry name" value="LEUSERPINII"/>
</dbReference>
<evidence type="ECO:0000256" key="3">
    <source>
        <dbReference type="SAM" id="MobiDB-lite"/>
    </source>
</evidence>
<protein>
    <submittedName>
        <fullName evidence="5">Serpin family D member 1</fullName>
    </submittedName>
</protein>
<dbReference type="CDD" id="cd02047">
    <property type="entry name" value="serpinD1_HCF2"/>
    <property type="match status" value="1"/>
</dbReference>
<dbReference type="InterPro" id="IPR023795">
    <property type="entry name" value="Serpin_CS"/>
</dbReference>
<sequence length="634" mass="70631">MSKTHGGERSPCWGARTYTPPFDREGTRDPKRSDLAKVPPSISRGAGPGLQEARQVSRTLGLPNIPGRSAPIWPAAAPGQTRGVGVLLTKAVQGCLIWDLFTLENVPPAGTKVHISAELVPGGGCGFGQLCSASSGAPRVARMKLGLYIFLLSLVTWVRAQPRGPSENGAKSPSSDRPQGRPEPTNLSMPLLPADFHEKNTVTHDLMVEEEEEEDYLDLEKIFSDDDDYIDIIDAVSPTDPEAKPGNLLELFQGKSRIQRLNILNAKFAFDLYRTLKEAAEPNSNVLLAPVGVSTAMAMISLGLGGSTHEQVHAALHFKDFVNASSKYETQTVHNLFRKLTHRLFRRNFGYTLRSVNELYVHRRIPILEAFQTQMKEFYFAEAQRADFSEPAFVSKTNEHILKVTKGLIKDALGSIEPLTQMLILNCIYFKGTWVNKFPAEMTHNSNFRLNEKEVVKVPMMQTKGNFLVANDQELDCDVLQLQYVGGISMLIVMPHKLAGMRALEAQLSPQAVERWQKSMTNRTREIRLPKFKLEKNYNLVDTLKSMGITELFDHNGDFSGISDQKLVIDLFKHQGTITVNEEGTQAAAVTTVGFMPLSSQVRFIVDRPFLFLIYEHRTSCLLFMGRVSNPSKS</sequence>
<reference evidence="5" key="3">
    <citation type="submission" date="2025-09" db="UniProtKB">
        <authorList>
            <consortium name="Ensembl"/>
        </authorList>
    </citation>
    <scope>IDENTIFICATION</scope>
</reference>
<feature type="domain" description="Serpin" evidence="4">
    <location>
        <begin position="270"/>
        <end position="631"/>
    </location>
</feature>
<dbReference type="STRING" id="13616.ENSMODP00000022010"/>
<feature type="region of interest" description="Disordered" evidence="3">
    <location>
        <begin position="163"/>
        <end position="191"/>
    </location>
</feature>
<dbReference type="FunCoup" id="F6YK01">
    <property type="interactions" value="185"/>
</dbReference>
<accession>F6YK01</accession>
<dbReference type="InParanoid" id="F6YK01"/>
<name>F6YK01_MONDO</name>
<dbReference type="PROSITE" id="PS00284">
    <property type="entry name" value="SERPIN"/>
    <property type="match status" value="1"/>
</dbReference>
<dbReference type="PANTHER" id="PTHR11461">
    <property type="entry name" value="SERINE PROTEASE INHIBITOR, SERPIN"/>
    <property type="match status" value="1"/>
</dbReference>
<dbReference type="SUPFAM" id="SSF56574">
    <property type="entry name" value="Serpins"/>
    <property type="match status" value="1"/>
</dbReference>
<dbReference type="InterPro" id="IPR033831">
    <property type="entry name" value="HCII_serpin_dom"/>
</dbReference>
<reference evidence="5 6" key="1">
    <citation type="journal article" date="2007" name="Nature">
        <title>Genome of the marsupial Monodelphis domestica reveals innovation in non-coding sequences.</title>
        <authorList>
            <person name="Mikkelsen T.S."/>
            <person name="Wakefield M.J."/>
            <person name="Aken B."/>
            <person name="Amemiya C.T."/>
            <person name="Chang J.L."/>
            <person name="Duke S."/>
            <person name="Garber M."/>
            <person name="Gentles A.J."/>
            <person name="Goodstadt L."/>
            <person name="Heger A."/>
            <person name="Jurka J."/>
            <person name="Kamal M."/>
            <person name="Mauceli E."/>
            <person name="Searle S.M."/>
            <person name="Sharpe T."/>
            <person name="Baker M.L."/>
            <person name="Batzer M.A."/>
            <person name="Benos P.V."/>
            <person name="Belov K."/>
            <person name="Clamp M."/>
            <person name="Cook A."/>
            <person name="Cuff J."/>
            <person name="Das R."/>
            <person name="Davidow L."/>
            <person name="Deakin J.E."/>
            <person name="Fazzari M.J."/>
            <person name="Glass J.L."/>
            <person name="Grabherr M."/>
            <person name="Greally J.M."/>
            <person name="Gu W."/>
            <person name="Hore T.A."/>
            <person name="Huttley G.A."/>
            <person name="Kleber M."/>
            <person name="Jirtle R.L."/>
            <person name="Koina E."/>
            <person name="Lee J.T."/>
            <person name="Mahony S."/>
            <person name="Marra M.A."/>
            <person name="Miller R.D."/>
            <person name="Nicholls R.D."/>
            <person name="Oda M."/>
            <person name="Papenfuss A.T."/>
            <person name="Parra Z.E."/>
            <person name="Pollock D.D."/>
            <person name="Ray D.A."/>
            <person name="Schein J.E."/>
            <person name="Speed T.P."/>
            <person name="Thompson K."/>
            <person name="VandeBerg J.L."/>
            <person name="Wade C.M."/>
            <person name="Walker J.A."/>
            <person name="Waters P.D."/>
            <person name="Webber C."/>
            <person name="Weidman J.R."/>
            <person name="Xie X."/>
            <person name="Zody M.C."/>
            <person name="Baldwin J."/>
            <person name="Abdouelleil A."/>
            <person name="Abdulkadir J."/>
            <person name="Abebe A."/>
            <person name="Abera B."/>
            <person name="Abreu J."/>
            <person name="Acer S.C."/>
            <person name="Aftuck L."/>
            <person name="Alexander A."/>
            <person name="An P."/>
            <person name="Anderson E."/>
            <person name="Anderson S."/>
            <person name="Arachi H."/>
            <person name="Azer M."/>
            <person name="Bachantsang P."/>
            <person name="Barry A."/>
            <person name="Bayul T."/>
            <person name="Berlin A."/>
            <person name="Bessette D."/>
            <person name="Bloom T."/>
            <person name="Bloom T."/>
            <person name="Boguslavskiy L."/>
            <person name="Bonnet C."/>
            <person name="Boukhgalter B."/>
            <person name="Bourzgui I."/>
            <person name="Brown A."/>
            <person name="Cahill P."/>
            <person name="Channer S."/>
            <person name="Cheshatsang Y."/>
            <person name="Chuda L."/>
            <person name="Citroen M."/>
            <person name="Collymore A."/>
            <person name="Cooke P."/>
            <person name="Costello M."/>
            <person name="D'Aco K."/>
            <person name="Daza R."/>
            <person name="De Haan G."/>
            <person name="DeGray S."/>
            <person name="DeMaso C."/>
            <person name="Dhargay N."/>
            <person name="Dooley K."/>
            <person name="Dooley E."/>
            <person name="Doricent M."/>
            <person name="Dorje P."/>
            <person name="Dorjee K."/>
            <person name="Dupes A."/>
            <person name="Elong R."/>
            <person name="Falk J."/>
            <person name="Farina A."/>
            <person name="Faro S."/>
            <person name="Ferguson D."/>
            <person name="Fisher S."/>
            <person name="Foley C.D."/>
            <person name="Franke A."/>
            <person name="Friedrich D."/>
            <person name="Gadbois L."/>
            <person name="Gearin G."/>
            <person name="Gearin C.R."/>
            <person name="Giannoukos G."/>
            <person name="Goode T."/>
            <person name="Graham J."/>
            <person name="Grandbois E."/>
            <person name="Grewal S."/>
            <person name="Gyaltsen K."/>
            <person name="Hafez N."/>
            <person name="Hagos B."/>
            <person name="Hall J."/>
            <person name="Henson C."/>
            <person name="Hollinger A."/>
            <person name="Honan T."/>
            <person name="Huard M.D."/>
            <person name="Hughes L."/>
            <person name="Hurhula B."/>
            <person name="Husby M.E."/>
            <person name="Kamat A."/>
            <person name="Kanga B."/>
            <person name="Kashin S."/>
            <person name="Khazanovich D."/>
            <person name="Kisner P."/>
            <person name="Lance K."/>
            <person name="Lara M."/>
            <person name="Lee W."/>
            <person name="Lennon N."/>
            <person name="Letendre F."/>
            <person name="LeVine R."/>
            <person name="Lipovsky A."/>
            <person name="Liu X."/>
            <person name="Liu J."/>
            <person name="Liu S."/>
            <person name="Lokyitsang T."/>
            <person name="Lokyitsang Y."/>
            <person name="Lubonja R."/>
            <person name="Lui A."/>
            <person name="MacDonald P."/>
            <person name="Magnisalis V."/>
            <person name="Maru K."/>
            <person name="Matthews C."/>
            <person name="McCusker W."/>
            <person name="McDonough S."/>
            <person name="Mehta T."/>
            <person name="Meldrim J."/>
            <person name="Meneus L."/>
            <person name="Mihai O."/>
            <person name="Mihalev A."/>
            <person name="Mihova T."/>
            <person name="Mittelman R."/>
            <person name="Mlenga V."/>
            <person name="Montmayeur A."/>
            <person name="Mulrain L."/>
            <person name="Navidi A."/>
            <person name="Naylor J."/>
            <person name="Negash T."/>
            <person name="Nguyen T."/>
            <person name="Nguyen N."/>
            <person name="Nicol R."/>
            <person name="Norbu C."/>
            <person name="Norbu N."/>
            <person name="Novod N."/>
            <person name="O'Neill B."/>
            <person name="Osman S."/>
            <person name="Markiewicz E."/>
            <person name="Oyono O.L."/>
            <person name="Patti C."/>
            <person name="Phunkhang P."/>
            <person name="Pierre F."/>
            <person name="Priest M."/>
            <person name="Raghuraman S."/>
            <person name="Rege F."/>
            <person name="Reyes R."/>
            <person name="Rise C."/>
            <person name="Rogov P."/>
            <person name="Ross K."/>
            <person name="Ryan E."/>
            <person name="Settipalli S."/>
            <person name="Shea T."/>
            <person name="Sherpa N."/>
            <person name="Shi L."/>
            <person name="Shih D."/>
            <person name="Sparrow T."/>
            <person name="Spaulding J."/>
            <person name="Stalker J."/>
            <person name="Stange-Thomann N."/>
            <person name="Stavropoulos S."/>
            <person name="Stone C."/>
            <person name="Strader C."/>
            <person name="Tesfaye S."/>
            <person name="Thomson T."/>
            <person name="Thoulutsang Y."/>
            <person name="Thoulutsang D."/>
            <person name="Topham K."/>
            <person name="Topping I."/>
            <person name="Tsamla T."/>
            <person name="Vassiliev H."/>
            <person name="Vo A."/>
            <person name="Wangchuk T."/>
            <person name="Wangdi T."/>
            <person name="Weiand M."/>
            <person name="Wilkinson J."/>
            <person name="Wilson A."/>
            <person name="Yadav S."/>
            <person name="Young G."/>
            <person name="Yu Q."/>
            <person name="Zembek L."/>
            <person name="Zhong D."/>
            <person name="Zimmer A."/>
            <person name="Zwirko Z."/>
            <person name="Jaffe D.B."/>
            <person name="Alvarez P."/>
            <person name="Brockman W."/>
            <person name="Butler J."/>
            <person name="Chin C."/>
            <person name="Gnerre S."/>
            <person name="MacCallum I."/>
            <person name="Graves J.A."/>
            <person name="Ponting C.P."/>
            <person name="Breen M."/>
            <person name="Samollow P.B."/>
            <person name="Lander E.S."/>
            <person name="Lindblad-Toh K."/>
        </authorList>
    </citation>
    <scope>NUCLEOTIDE SEQUENCE [LARGE SCALE GENOMIC DNA]</scope>
</reference>
<dbReference type="Gene3D" id="2.30.39.10">
    <property type="entry name" value="Alpha-1-antitrypsin, domain 1"/>
    <property type="match status" value="1"/>
</dbReference>
<evidence type="ECO:0000256" key="2">
    <source>
        <dbReference type="RuleBase" id="RU000411"/>
    </source>
</evidence>
<dbReference type="InterPro" id="IPR042178">
    <property type="entry name" value="Serpin_sf_1"/>
</dbReference>
<dbReference type="GeneTree" id="ENSGT00940000158664"/>
<evidence type="ECO:0000313" key="5">
    <source>
        <dbReference type="Ensembl" id="ENSMODP00000022010.4"/>
    </source>
</evidence>
<dbReference type="PANTHER" id="PTHR11461:SF30">
    <property type="entry name" value="HEPARIN COFACTOR 2"/>
    <property type="match status" value="1"/>
</dbReference>
<dbReference type="InterPro" id="IPR000215">
    <property type="entry name" value="Serpin_fam"/>
</dbReference>
<gene>
    <name evidence="5" type="primary">SERPIND1</name>
</gene>
<dbReference type="InterPro" id="IPR023796">
    <property type="entry name" value="Serpin_dom"/>
</dbReference>
<dbReference type="Ensembl" id="ENSMODT00000022397.5">
    <property type="protein sequence ID" value="ENSMODP00000022010.4"/>
    <property type="gene ID" value="ENSMODG00000017654.5"/>
</dbReference>
<keyword evidence="6" id="KW-1185">Reference proteome</keyword>
<proteinExistence type="inferred from homology"/>
<dbReference type="GO" id="GO:0005615">
    <property type="term" value="C:extracellular space"/>
    <property type="evidence" value="ECO:0000318"/>
    <property type="project" value="GO_Central"/>
</dbReference>
<dbReference type="Pfam" id="PF00079">
    <property type="entry name" value="Serpin"/>
    <property type="match status" value="1"/>
</dbReference>
<dbReference type="Gene3D" id="3.30.497.10">
    <property type="entry name" value="Antithrombin, subunit I, domain 2"/>
    <property type="match status" value="1"/>
</dbReference>
<dbReference type="InterPro" id="IPR036186">
    <property type="entry name" value="Serpin_sf"/>
</dbReference>
<reference evidence="5" key="2">
    <citation type="submission" date="2025-08" db="UniProtKB">
        <authorList>
            <consortium name="Ensembl"/>
        </authorList>
    </citation>
    <scope>IDENTIFICATION</scope>
</reference>
<dbReference type="eggNOG" id="KOG2392">
    <property type="taxonomic scope" value="Eukaryota"/>
</dbReference>
<dbReference type="InterPro" id="IPR042185">
    <property type="entry name" value="Serpin_sf_2"/>
</dbReference>
<dbReference type="FunFam" id="2.30.39.10:FF:000002">
    <property type="entry name" value="Serpin family D member 1"/>
    <property type="match status" value="1"/>
</dbReference>
<comment type="similarity">
    <text evidence="1 2">Belongs to the serpin family.</text>
</comment>
<dbReference type="GO" id="GO:0004867">
    <property type="term" value="F:serine-type endopeptidase inhibitor activity"/>
    <property type="evidence" value="ECO:0000318"/>
    <property type="project" value="GO_Central"/>
</dbReference>
<dbReference type="GO" id="GO:0007596">
    <property type="term" value="P:blood coagulation"/>
    <property type="evidence" value="ECO:0007669"/>
    <property type="project" value="InterPro"/>
</dbReference>
<organism evidence="5 6">
    <name type="scientific">Monodelphis domestica</name>
    <name type="common">Gray short-tailed opossum</name>
    <dbReference type="NCBI Taxonomy" id="13616"/>
    <lineage>
        <taxon>Eukaryota</taxon>
        <taxon>Metazoa</taxon>
        <taxon>Chordata</taxon>
        <taxon>Craniata</taxon>
        <taxon>Vertebrata</taxon>
        <taxon>Euteleostomi</taxon>
        <taxon>Mammalia</taxon>
        <taxon>Metatheria</taxon>
        <taxon>Didelphimorphia</taxon>
        <taxon>Didelphidae</taxon>
        <taxon>Monodelphis</taxon>
    </lineage>
</organism>
<evidence type="ECO:0000256" key="1">
    <source>
        <dbReference type="ARBA" id="ARBA00009500"/>
    </source>
</evidence>